<evidence type="ECO:0000256" key="5">
    <source>
        <dbReference type="SAM" id="MobiDB-lite"/>
    </source>
</evidence>
<feature type="transmembrane region" description="Helical" evidence="6">
    <location>
        <begin position="185"/>
        <end position="214"/>
    </location>
</feature>
<dbReference type="Proteomes" id="UP000053660">
    <property type="component" value="Unassembled WGS sequence"/>
</dbReference>
<dbReference type="OrthoDB" id="2020542at2759"/>
<dbReference type="GO" id="GO:0055064">
    <property type="term" value="P:chloride ion homeostasis"/>
    <property type="evidence" value="ECO:0007669"/>
    <property type="project" value="TreeGrafter"/>
</dbReference>
<proteinExistence type="predicted"/>
<evidence type="ECO:0000256" key="1">
    <source>
        <dbReference type="ARBA" id="ARBA00004141"/>
    </source>
</evidence>
<keyword evidence="8" id="KW-1185">Reference proteome</keyword>
<name>A0A0B1SFN3_OESDE</name>
<keyword evidence="4 6" id="KW-0472">Membrane</keyword>
<evidence type="ECO:0000256" key="3">
    <source>
        <dbReference type="ARBA" id="ARBA00022989"/>
    </source>
</evidence>
<reference evidence="7 8" key="1">
    <citation type="submission" date="2014-03" db="EMBL/GenBank/DDBJ databases">
        <title>Draft genome of the hookworm Oesophagostomum dentatum.</title>
        <authorList>
            <person name="Mitreva M."/>
        </authorList>
    </citation>
    <scope>NUCLEOTIDE SEQUENCE [LARGE SCALE GENOMIC DNA]</scope>
    <source>
        <strain evidence="7 8">OD-Hann</strain>
    </source>
</reference>
<evidence type="ECO:0008006" key="9">
    <source>
        <dbReference type="Google" id="ProtNLM"/>
    </source>
</evidence>
<evidence type="ECO:0000256" key="6">
    <source>
        <dbReference type="SAM" id="Phobius"/>
    </source>
</evidence>
<gene>
    <name evidence="7" type="ORF">OESDEN_16565</name>
</gene>
<feature type="transmembrane region" description="Helical" evidence="6">
    <location>
        <begin position="16"/>
        <end position="36"/>
    </location>
</feature>
<protein>
    <recommendedName>
        <fullName evidence="9">Amino acid permease/ SLC12A domain-containing protein</fullName>
    </recommendedName>
</protein>
<evidence type="ECO:0000256" key="2">
    <source>
        <dbReference type="ARBA" id="ARBA00022692"/>
    </source>
</evidence>
<evidence type="ECO:0000256" key="4">
    <source>
        <dbReference type="ARBA" id="ARBA00023136"/>
    </source>
</evidence>
<feature type="region of interest" description="Disordered" evidence="5">
    <location>
        <begin position="257"/>
        <end position="293"/>
    </location>
</feature>
<evidence type="ECO:0000313" key="8">
    <source>
        <dbReference type="Proteomes" id="UP000053660"/>
    </source>
</evidence>
<evidence type="ECO:0000313" key="7">
    <source>
        <dbReference type="EMBL" id="KHJ83734.1"/>
    </source>
</evidence>
<keyword evidence="3 6" id="KW-1133">Transmembrane helix</keyword>
<feature type="transmembrane region" description="Helical" evidence="6">
    <location>
        <begin position="102"/>
        <end position="135"/>
    </location>
</feature>
<keyword evidence="2 6" id="KW-0812">Transmembrane</keyword>
<dbReference type="PANTHER" id="PTHR11827">
    <property type="entry name" value="SOLUTE CARRIER FAMILY 12, CATION COTRANSPORTERS"/>
    <property type="match status" value="1"/>
</dbReference>
<dbReference type="GO" id="GO:0016020">
    <property type="term" value="C:membrane"/>
    <property type="evidence" value="ECO:0007669"/>
    <property type="project" value="UniProtKB-SubCell"/>
</dbReference>
<feature type="compositionally biased region" description="Basic and acidic residues" evidence="5">
    <location>
        <begin position="276"/>
        <end position="286"/>
    </location>
</feature>
<dbReference type="PANTHER" id="PTHR11827:SF6">
    <property type="entry name" value="SOLUTE CARRIER FAMILY 12 MEMBER 8"/>
    <property type="match status" value="1"/>
</dbReference>
<organism evidence="7 8">
    <name type="scientific">Oesophagostomum dentatum</name>
    <name type="common">Nodular worm</name>
    <dbReference type="NCBI Taxonomy" id="61180"/>
    <lineage>
        <taxon>Eukaryota</taxon>
        <taxon>Metazoa</taxon>
        <taxon>Ecdysozoa</taxon>
        <taxon>Nematoda</taxon>
        <taxon>Chromadorea</taxon>
        <taxon>Rhabditida</taxon>
        <taxon>Rhabditina</taxon>
        <taxon>Rhabditomorpha</taxon>
        <taxon>Strongyloidea</taxon>
        <taxon>Strongylidae</taxon>
        <taxon>Oesophagostomum</taxon>
    </lineage>
</organism>
<dbReference type="GO" id="GO:0015379">
    <property type="term" value="F:potassium:chloride symporter activity"/>
    <property type="evidence" value="ECO:0007669"/>
    <property type="project" value="TreeGrafter"/>
</dbReference>
<dbReference type="InterPro" id="IPR004842">
    <property type="entry name" value="SLC12A_fam"/>
</dbReference>
<accession>A0A0B1SFN3</accession>
<comment type="subcellular location">
    <subcellularLocation>
        <location evidence="1">Membrane</location>
        <topology evidence="1">Multi-pass membrane protein</topology>
    </subcellularLocation>
</comment>
<dbReference type="GO" id="GO:0055075">
    <property type="term" value="P:potassium ion homeostasis"/>
    <property type="evidence" value="ECO:0007669"/>
    <property type="project" value="TreeGrafter"/>
</dbReference>
<dbReference type="EMBL" id="KN572037">
    <property type="protein sequence ID" value="KHJ83734.1"/>
    <property type="molecule type" value="Genomic_DNA"/>
</dbReference>
<dbReference type="GO" id="GO:0006884">
    <property type="term" value="P:cell volume homeostasis"/>
    <property type="evidence" value="ECO:0007669"/>
    <property type="project" value="TreeGrafter"/>
</dbReference>
<dbReference type="AlphaFoldDB" id="A0A0B1SFN3"/>
<sequence>MAVASVFVLLGDLNQLAILSTMPFLITYAFVNYAYVSLAMSYDLATITHASEEGAKYGSMHKIGDLDELFPERQQQQCTATLEAGQIAGQPATWYSLFSNRYISFVGFMVNLLILLLIHFWFAIAHFAVLIILYYYIGRVCPACSPGKKAQNMVQCTKSVISTSSSQNVNSNSVRLHSKLDKLQFMVNLLILLLIHFWFAIAHFAVLIILYYYIGRVCPACSPGISTFSIPHMFRTAFSSLEAIGVFSRGGPSVLTKEGPSKDVLTEQLNEPNPDYQERKQYHHAENVTQEFD</sequence>
<dbReference type="GO" id="GO:1990573">
    <property type="term" value="P:potassium ion import across plasma membrane"/>
    <property type="evidence" value="ECO:0007669"/>
    <property type="project" value="TreeGrafter"/>
</dbReference>